<comment type="similarity">
    <text evidence="2 3">Belongs to the small heat shock protein (HSP20) family.</text>
</comment>
<dbReference type="Proteomes" id="UP000011761">
    <property type="component" value="Unassembled WGS sequence"/>
</dbReference>
<protein>
    <recommendedName>
        <fullName evidence="5">SHSP domain-containing protein</fullName>
    </recommendedName>
</protein>
<evidence type="ECO:0000256" key="4">
    <source>
        <dbReference type="SAM" id="MobiDB-lite"/>
    </source>
</evidence>
<dbReference type="InterPro" id="IPR008978">
    <property type="entry name" value="HSP20-like_chaperone"/>
</dbReference>
<dbReference type="Gene3D" id="2.60.40.790">
    <property type="match status" value="1"/>
</dbReference>
<feature type="region of interest" description="Disordered" evidence="4">
    <location>
        <begin position="127"/>
        <end position="192"/>
    </location>
</feature>
<feature type="compositionally biased region" description="Low complexity" evidence="4">
    <location>
        <begin position="135"/>
        <end position="144"/>
    </location>
</feature>
<dbReference type="STRING" id="717646.M2MVK9"/>
<proteinExistence type="inferred from homology"/>
<reference evidence="6 7" key="1">
    <citation type="journal article" date="2012" name="PLoS Pathog.">
        <title>Diverse lifestyles and strategies of plant pathogenesis encoded in the genomes of eighteen Dothideomycetes fungi.</title>
        <authorList>
            <person name="Ohm R.A."/>
            <person name="Feau N."/>
            <person name="Henrissat B."/>
            <person name="Schoch C.L."/>
            <person name="Horwitz B.A."/>
            <person name="Barry K.W."/>
            <person name="Condon B.J."/>
            <person name="Copeland A.C."/>
            <person name="Dhillon B."/>
            <person name="Glaser F."/>
            <person name="Hesse C.N."/>
            <person name="Kosti I."/>
            <person name="LaButti K."/>
            <person name="Lindquist E.A."/>
            <person name="Lucas S."/>
            <person name="Salamov A.A."/>
            <person name="Bradshaw R.E."/>
            <person name="Ciuffetti L."/>
            <person name="Hamelin R.C."/>
            <person name="Kema G.H.J."/>
            <person name="Lawrence C."/>
            <person name="Scott J.A."/>
            <person name="Spatafora J.W."/>
            <person name="Turgeon B.G."/>
            <person name="de Wit P.J.G.M."/>
            <person name="Zhong S."/>
            <person name="Goodwin S.B."/>
            <person name="Grigoriev I.V."/>
        </authorList>
    </citation>
    <scope>NUCLEOTIDE SEQUENCE [LARGE SCALE GENOMIC DNA]</scope>
    <source>
        <strain evidence="6 7">UAMH 10762</strain>
    </source>
</reference>
<dbReference type="Pfam" id="PF00011">
    <property type="entry name" value="HSP20"/>
    <property type="match status" value="1"/>
</dbReference>
<dbReference type="CDD" id="cd06464">
    <property type="entry name" value="ACD_sHsps-like"/>
    <property type="match status" value="1"/>
</dbReference>
<keyword evidence="1" id="KW-0346">Stress response</keyword>
<dbReference type="HOGENOM" id="CLU_046737_1_1_1"/>
<dbReference type="eggNOG" id="KOG0710">
    <property type="taxonomic scope" value="Eukaryota"/>
</dbReference>
<evidence type="ECO:0000313" key="7">
    <source>
        <dbReference type="Proteomes" id="UP000011761"/>
    </source>
</evidence>
<dbReference type="EMBL" id="KB445556">
    <property type="protein sequence ID" value="EMC95593.1"/>
    <property type="molecule type" value="Genomic_DNA"/>
</dbReference>
<evidence type="ECO:0000313" key="6">
    <source>
        <dbReference type="EMBL" id="EMC95593.1"/>
    </source>
</evidence>
<dbReference type="OrthoDB" id="1431247at2759"/>
<dbReference type="InterPro" id="IPR031107">
    <property type="entry name" value="Small_HSP"/>
</dbReference>
<organism evidence="6 7">
    <name type="scientific">Baudoinia panamericana (strain UAMH 10762)</name>
    <name type="common">Angels' share fungus</name>
    <name type="synonym">Baudoinia compniacensis (strain UAMH 10762)</name>
    <dbReference type="NCBI Taxonomy" id="717646"/>
    <lineage>
        <taxon>Eukaryota</taxon>
        <taxon>Fungi</taxon>
        <taxon>Dikarya</taxon>
        <taxon>Ascomycota</taxon>
        <taxon>Pezizomycotina</taxon>
        <taxon>Dothideomycetes</taxon>
        <taxon>Dothideomycetidae</taxon>
        <taxon>Mycosphaerellales</taxon>
        <taxon>Teratosphaeriaceae</taxon>
        <taxon>Baudoinia</taxon>
    </lineage>
</organism>
<gene>
    <name evidence="6" type="ORF">BAUCODRAFT_122900</name>
</gene>
<dbReference type="KEGG" id="bcom:BAUCODRAFT_122900"/>
<accession>M2MVK9</accession>
<evidence type="ECO:0000256" key="1">
    <source>
        <dbReference type="ARBA" id="ARBA00023016"/>
    </source>
</evidence>
<dbReference type="InterPro" id="IPR002068">
    <property type="entry name" value="A-crystallin/Hsp20_dom"/>
</dbReference>
<evidence type="ECO:0000256" key="2">
    <source>
        <dbReference type="PROSITE-ProRule" id="PRU00285"/>
    </source>
</evidence>
<dbReference type="PROSITE" id="PS01031">
    <property type="entry name" value="SHSP"/>
    <property type="match status" value="1"/>
</dbReference>
<dbReference type="GeneID" id="19107723"/>
<feature type="domain" description="SHSP" evidence="5">
    <location>
        <begin position="69"/>
        <end position="244"/>
    </location>
</feature>
<keyword evidence="7" id="KW-1185">Reference proteome</keyword>
<dbReference type="RefSeq" id="XP_007677057.1">
    <property type="nucleotide sequence ID" value="XM_007678867.1"/>
</dbReference>
<sequence>MPDICTVTPNRLPQVYQVIKTNPTRNMSLFPRGIANDLASFRPMFQLMDDYANHMLTTGRNGPAGSMTTSLRSFAPRFDIKENKENNSYELHGELPGVQQKDINIEFTDPQTISIKGRTEYVREEGERPAGFITEGGEQTEQTTSNGHEPHKATVEDEAGPSSEAKNDTTEVAKQAEQQVQQQQPQQPKNRYWLSERSVGTFSRQFSFPDRVDADNVKASLKDGILSIVVPKATAPTTKRIQIQ</sequence>
<evidence type="ECO:0000259" key="5">
    <source>
        <dbReference type="PROSITE" id="PS01031"/>
    </source>
</evidence>
<feature type="compositionally biased region" description="Low complexity" evidence="4">
    <location>
        <begin position="172"/>
        <end position="189"/>
    </location>
</feature>
<name>M2MVK9_BAUPA</name>
<dbReference type="SUPFAM" id="SSF49764">
    <property type="entry name" value="HSP20-like chaperones"/>
    <property type="match status" value="1"/>
</dbReference>
<evidence type="ECO:0000256" key="3">
    <source>
        <dbReference type="RuleBase" id="RU003616"/>
    </source>
</evidence>
<dbReference type="AlphaFoldDB" id="M2MVK9"/>
<dbReference type="PANTHER" id="PTHR11527">
    <property type="entry name" value="HEAT-SHOCK PROTEIN 20 FAMILY MEMBER"/>
    <property type="match status" value="1"/>
</dbReference>
<dbReference type="OMA" id="PIWQPKF"/>